<evidence type="ECO:0000313" key="2">
    <source>
        <dbReference type="EMBL" id="KAK8009294.1"/>
    </source>
</evidence>
<proteinExistence type="predicted"/>
<name>A0ABR1RFB3_9PEZI</name>
<dbReference type="Proteomes" id="UP001396898">
    <property type="component" value="Unassembled WGS sequence"/>
</dbReference>
<organism evidence="2 3">
    <name type="scientific">Apiospora marii</name>
    <dbReference type="NCBI Taxonomy" id="335849"/>
    <lineage>
        <taxon>Eukaryota</taxon>
        <taxon>Fungi</taxon>
        <taxon>Dikarya</taxon>
        <taxon>Ascomycota</taxon>
        <taxon>Pezizomycotina</taxon>
        <taxon>Sordariomycetes</taxon>
        <taxon>Xylariomycetidae</taxon>
        <taxon>Amphisphaeriales</taxon>
        <taxon>Apiosporaceae</taxon>
        <taxon>Apiospora</taxon>
    </lineage>
</organism>
<dbReference type="SUPFAM" id="SSF63829">
    <property type="entry name" value="Calcium-dependent phosphotriesterase"/>
    <property type="match status" value="1"/>
</dbReference>
<comment type="caution">
    <text evidence="2">The sequence shown here is derived from an EMBL/GenBank/DDBJ whole genome shotgun (WGS) entry which is preliminary data.</text>
</comment>
<feature type="signal peptide" evidence="1">
    <location>
        <begin position="1"/>
        <end position="19"/>
    </location>
</feature>
<evidence type="ECO:0000256" key="1">
    <source>
        <dbReference type="SAM" id="SignalP"/>
    </source>
</evidence>
<keyword evidence="3" id="KW-1185">Reference proteome</keyword>
<evidence type="ECO:0000313" key="3">
    <source>
        <dbReference type="Proteomes" id="UP001396898"/>
    </source>
</evidence>
<gene>
    <name evidence="2" type="ORF">PG991_011845</name>
</gene>
<dbReference type="Gene3D" id="2.120.10.30">
    <property type="entry name" value="TolB, C-terminal domain"/>
    <property type="match status" value="2"/>
</dbReference>
<dbReference type="PANTHER" id="PTHR42060">
    <property type="entry name" value="NHL REPEAT-CONTAINING PROTEIN-RELATED"/>
    <property type="match status" value="1"/>
</dbReference>
<dbReference type="InterPro" id="IPR011042">
    <property type="entry name" value="6-blade_b-propeller_TolB-like"/>
</dbReference>
<dbReference type="EMBL" id="JAQQWI010000016">
    <property type="protein sequence ID" value="KAK8009294.1"/>
    <property type="molecule type" value="Genomic_DNA"/>
</dbReference>
<reference evidence="2 3" key="1">
    <citation type="submission" date="2023-01" db="EMBL/GenBank/DDBJ databases">
        <title>Analysis of 21 Apiospora genomes using comparative genomics revels a genus with tremendous synthesis potential of carbohydrate active enzymes and secondary metabolites.</title>
        <authorList>
            <person name="Sorensen T."/>
        </authorList>
    </citation>
    <scope>NUCLEOTIDE SEQUENCE [LARGE SCALE GENOMIC DNA]</scope>
    <source>
        <strain evidence="2 3">CBS 20057</strain>
    </source>
</reference>
<protein>
    <recommendedName>
        <fullName evidence="4">SMP-30/Gluconolactonase/LRE-like region domain-containing protein</fullName>
    </recommendedName>
</protein>
<dbReference type="InterPro" id="IPR052998">
    <property type="entry name" value="Hetero-Diels-Alderase-like"/>
</dbReference>
<dbReference type="PANTHER" id="PTHR42060:SF1">
    <property type="entry name" value="NHL REPEAT-CONTAINING PROTEIN"/>
    <property type="match status" value="1"/>
</dbReference>
<accession>A0ABR1RFB3</accession>
<sequence>MFILVLAILLGQTLGLAVADVIPNSIQVDNVDMAYLPFPSRQLFQFEQNGTWIENVAARSNGDLLFTVLQPAPQLYSMSAVQSKEPQVTLLFEFPDMTGVLGITEASPDVFVVAGGKFTGTATPVFGTFSLWRVSFADAAVTCKIHCGWSGKHPSFTKLLNLPDNVYPNGLTSVPDKPGVIFVADSMGSLLRVDVTSGKIEAVAAVPEMAPVQGWPFLMGINGIKIHDGYVYWTNSFAATMYRMAIDEDGYAVPAPSSSSYSLPDTTSTVDVSNPKFTATLESGNNNSTNVTVETVVSMPITFMDDFAIAENGTLWITTNPNNTVIAYNQDTGMSAVVGGDQHQETMAGANAAVFGRTDSDSHMLYVVTAGGLTSPVNGSFVEPAKVVAIDTKNSADEAL</sequence>
<evidence type="ECO:0008006" key="4">
    <source>
        <dbReference type="Google" id="ProtNLM"/>
    </source>
</evidence>
<feature type="chain" id="PRO_5046733693" description="SMP-30/Gluconolactonase/LRE-like region domain-containing protein" evidence="1">
    <location>
        <begin position="20"/>
        <end position="400"/>
    </location>
</feature>
<keyword evidence="1" id="KW-0732">Signal</keyword>